<gene>
    <name evidence="10 15" type="primary">rpe</name>
    <name evidence="15" type="ORF">PRVXH_001488</name>
</gene>
<keyword evidence="8 10" id="KW-0479">Metal-binding</keyword>
<feature type="binding site" evidence="10 14">
    <location>
        <begin position="141"/>
        <end position="144"/>
    </location>
    <ligand>
        <name>substrate</name>
    </ligand>
</feature>
<dbReference type="GO" id="GO:0005737">
    <property type="term" value="C:cytoplasm"/>
    <property type="evidence" value="ECO:0007669"/>
    <property type="project" value="UniProtKB-ARBA"/>
</dbReference>
<comment type="pathway">
    <text evidence="10">Carbohydrate degradation.</text>
</comment>
<feature type="active site" description="Proton acceptor" evidence="10 12">
    <location>
        <position position="34"/>
    </location>
</feature>
<proteinExistence type="inferred from homology"/>
<sequence>MVKIAPSLLAANILELKSEIQIIEDAGAHWLHIDVMDGHFVPNITFGPDYVKAINNLSNLTLDVHLMIENPELYIPKFAENGADIITVHYESAIHLHRVVQMIKSYDIKAGVAINPATNVENLRYILNEVDMILIMSVNPGFGGQKFIKEAVEKIKHLKSMLPSEKDVEIQIDGGVNGENASELISAGATSLVAGSYIFKSIDKRKAIESLMN</sequence>
<keyword evidence="9 10" id="KW-0413">Isomerase</keyword>
<dbReference type="NCBIfam" id="TIGR01163">
    <property type="entry name" value="rpe"/>
    <property type="match status" value="1"/>
</dbReference>
<dbReference type="InterPro" id="IPR000056">
    <property type="entry name" value="Ribul_P_3_epim-like"/>
</dbReference>
<evidence type="ECO:0000256" key="10">
    <source>
        <dbReference type="HAMAP-Rule" id="MF_02227"/>
    </source>
</evidence>
<evidence type="ECO:0000256" key="5">
    <source>
        <dbReference type="ARBA" id="ARBA00001954"/>
    </source>
</evidence>
<reference evidence="15" key="2">
    <citation type="submission" date="2024-06" db="EMBL/GenBank/DDBJ databases">
        <authorList>
            <person name="Petrova K.O."/>
            <person name="Toshchakov S.V."/>
            <person name="Boltjanskaja Y.V."/>
            <person name="Kevbrin V.V."/>
        </authorList>
    </citation>
    <scope>NUCLEOTIDE SEQUENCE</scope>
    <source>
        <strain evidence="15">Z-710</strain>
    </source>
</reference>
<comment type="catalytic activity">
    <reaction evidence="1 10 11">
        <text>D-ribulose 5-phosphate = D-xylulose 5-phosphate</text>
        <dbReference type="Rhea" id="RHEA:13677"/>
        <dbReference type="ChEBI" id="CHEBI:57737"/>
        <dbReference type="ChEBI" id="CHEBI:58121"/>
        <dbReference type="EC" id="5.1.3.1"/>
    </reaction>
</comment>
<feature type="binding site" evidence="14">
    <location>
        <position position="175"/>
    </location>
    <ligand>
        <name>substrate</name>
    </ligand>
</feature>
<dbReference type="SUPFAM" id="SSF51366">
    <property type="entry name" value="Ribulose-phoshate binding barrel"/>
    <property type="match status" value="1"/>
</dbReference>
<evidence type="ECO:0000256" key="13">
    <source>
        <dbReference type="PIRSR" id="PIRSR001461-2"/>
    </source>
</evidence>
<comment type="cofactor">
    <cofactor evidence="2">
        <name>Mn(2+)</name>
        <dbReference type="ChEBI" id="CHEBI:29035"/>
    </cofactor>
</comment>
<dbReference type="FunFam" id="3.20.20.70:FF:000004">
    <property type="entry name" value="Ribulose-phosphate 3-epimerase"/>
    <property type="match status" value="1"/>
</dbReference>
<dbReference type="CDD" id="cd00429">
    <property type="entry name" value="RPE"/>
    <property type="match status" value="1"/>
</dbReference>
<comment type="similarity">
    <text evidence="6 10 11">Belongs to the ribulose-phosphate 3-epimerase family.</text>
</comment>
<evidence type="ECO:0000256" key="14">
    <source>
        <dbReference type="PIRSR" id="PIRSR001461-3"/>
    </source>
</evidence>
<feature type="binding site" evidence="10 13">
    <location>
        <position position="32"/>
    </location>
    <ligand>
        <name>a divalent metal cation</name>
        <dbReference type="ChEBI" id="CHEBI:60240"/>
    </ligand>
</feature>
<dbReference type="PIRSF" id="PIRSF001461">
    <property type="entry name" value="RPE"/>
    <property type="match status" value="1"/>
</dbReference>
<feature type="active site" description="Proton donor" evidence="10 12">
    <location>
        <position position="173"/>
    </location>
</feature>
<keyword evidence="13" id="KW-0862">Zinc</keyword>
<evidence type="ECO:0000256" key="7">
    <source>
        <dbReference type="ARBA" id="ARBA00013188"/>
    </source>
</evidence>
<feature type="binding site" evidence="10 14">
    <location>
        <begin position="195"/>
        <end position="196"/>
    </location>
    <ligand>
        <name>substrate</name>
    </ligand>
</feature>
<accession>A0AAU8HQI1</accession>
<dbReference type="PANTHER" id="PTHR11749">
    <property type="entry name" value="RIBULOSE-5-PHOSPHATE-3-EPIMERASE"/>
    <property type="match status" value="1"/>
</dbReference>
<comment type="cofactor">
    <cofactor evidence="10 13">
        <name>a divalent metal cation</name>
        <dbReference type="ChEBI" id="CHEBI:60240"/>
    </cofactor>
    <text evidence="10 13">Binds 1 divalent metal cation per subunit.</text>
</comment>
<dbReference type="EMBL" id="CP159485">
    <property type="protein sequence ID" value="XCI27583.1"/>
    <property type="molecule type" value="Genomic_DNA"/>
</dbReference>
<evidence type="ECO:0000256" key="12">
    <source>
        <dbReference type="PIRSR" id="PIRSR001461-1"/>
    </source>
</evidence>
<feature type="binding site" evidence="10 14">
    <location>
        <position position="7"/>
    </location>
    <ligand>
        <name>substrate</name>
    </ligand>
</feature>
<dbReference type="Pfam" id="PF00834">
    <property type="entry name" value="Ribul_P_3_epim"/>
    <property type="match status" value="1"/>
</dbReference>
<comment type="function">
    <text evidence="10">Catalyzes the reversible epimerization of D-ribulose 5-phosphate to D-xylulose 5-phosphate.</text>
</comment>
<dbReference type="NCBIfam" id="NF004076">
    <property type="entry name" value="PRK05581.1-4"/>
    <property type="match status" value="1"/>
</dbReference>
<dbReference type="HAMAP" id="MF_02227">
    <property type="entry name" value="RPE"/>
    <property type="match status" value="1"/>
</dbReference>
<dbReference type="EC" id="5.1.3.1" evidence="7 10"/>
<evidence type="ECO:0000256" key="3">
    <source>
        <dbReference type="ARBA" id="ARBA00001941"/>
    </source>
</evidence>
<feature type="binding site" evidence="10 13">
    <location>
        <position position="173"/>
    </location>
    <ligand>
        <name>a divalent metal cation</name>
        <dbReference type="ChEBI" id="CHEBI:60240"/>
    </ligand>
</feature>
<dbReference type="InterPro" id="IPR011060">
    <property type="entry name" value="RibuloseP-bd_barrel"/>
</dbReference>
<evidence type="ECO:0000256" key="6">
    <source>
        <dbReference type="ARBA" id="ARBA00009541"/>
    </source>
</evidence>
<comment type="cofactor">
    <cofactor evidence="4">
        <name>Zn(2+)</name>
        <dbReference type="ChEBI" id="CHEBI:29105"/>
    </cofactor>
</comment>
<dbReference type="AlphaFoldDB" id="A0AAU8HQI1"/>
<evidence type="ECO:0000256" key="4">
    <source>
        <dbReference type="ARBA" id="ARBA00001947"/>
    </source>
</evidence>
<feature type="binding site" evidence="10">
    <location>
        <begin position="173"/>
        <end position="175"/>
    </location>
    <ligand>
        <name>substrate</name>
    </ligand>
</feature>
<evidence type="ECO:0000256" key="2">
    <source>
        <dbReference type="ARBA" id="ARBA00001936"/>
    </source>
</evidence>
<reference evidence="15" key="1">
    <citation type="journal article" date="2018" name="Antonie Van Leeuwenhoek">
        <title>Proteinivorax hydrogeniformans sp. nov., an anaerobic, haloalkaliphilic bacterium fermenting proteinaceous compounds with high hydrogen production.</title>
        <authorList>
            <person name="Boltyanskaya Y."/>
            <person name="Detkova E."/>
            <person name="Pimenov N."/>
            <person name="Kevbrin V."/>
        </authorList>
    </citation>
    <scope>NUCLEOTIDE SEQUENCE</scope>
    <source>
        <strain evidence="15">Z-710</strain>
    </source>
</reference>
<dbReference type="InterPro" id="IPR026019">
    <property type="entry name" value="Ribul_P_3_epim"/>
</dbReference>
<keyword evidence="10 11" id="KW-0119">Carbohydrate metabolism</keyword>
<dbReference type="InterPro" id="IPR013785">
    <property type="entry name" value="Aldolase_TIM"/>
</dbReference>
<comment type="cofactor">
    <cofactor evidence="3">
        <name>Co(2+)</name>
        <dbReference type="ChEBI" id="CHEBI:48828"/>
    </cofactor>
</comment>
<keyword evidence="13" id="KW-0464">Manganese</keyword>
<evidence type="ECO:0000256" key="1">
    <source>
        <dbReference type="ARBA" id="ARBA00001782"/>
    </source>
</evidence>
<comment type="cofactor">
    <cofactor evidence="5">
        <name>Fe(2+)</name>
        <dbReference type="ChEBI" id="CHEBI:29033"/>
    </cofactor>
</comment>
<evidence type="ECO:0000256" key="11">
    <source>
        <dbReference type="PIRNR" id="PIRNR001461"/>
    </source>
</evidence>
<dbReference type="PROSITE" id="PS01085">
    <property type="entry name" value="RIBUL_P_3_EPIMER_1"/>
    <property type="match status" value="1"/>
</dbReference>
<dbReference type="Gene3D" id="3.20.20.70">
    <property type="entry name" value="Aldolase class I"/>
    <property type="match status" value="1"/>
</dbReference>
<feature type="binding site" evidence="10 13">
    <location>
        <position position="65"/>
    </location>
    <ligand>
        <name>a divalent metal cation</name>
        <dbReference type="ChEBI" id="CHEBI:60240"/>
    </ligand>
</feature>
<dbReference type="PROSITE" id="PS01086">
    <property type="entry name" value="RIBUL_P_3_EPIMER_2"/>
    <property type="match status" value="1"/>
</dbReference>
<feature type="binding site" evidence="10 14">
    <location>
        <position position="65"/>
    </location>
    <ligand>
        <name>substrate</name>
    </ligand>
</feature>
<evidence type="ECO:0000256" key="8">
    <source>
        <dbReference type="ARBA" id="ARBA00022723"/>
    </source>
</evidence>
<dbReference type="GO" id="GO:0006098">
    <property type="term" value="P:pentose-phosphate shunt"/>
    <property type="evidence" value="ECO:0007669"/>
    <property type="project" value="UniProtKB-UniRule"/>
</dbReference>
<feature type="binding site" evidence="10 13">
    <location>
        <position position="34"/>
    </location>
    <ligand>
        <name>a divalent metal cation</name>
        <dbReference type="ChEBI" id="CHEBI:60240"/>
    </ligand>
</feature>
<dbReference type="RefSeq" id="WP_353892161.1">
    <property type="nucleotide sequence ID" value="NZ_CP159485.1"/>
</dbReference>
<keyword evidence="13" id="KW-0170">Cobalt</keyword>
<dbReference type="GO" id="GO:0019323">
    <property type="term" value="P:pentose catabolic process"/>
    <property type="evidence" value="ECO:0007669"/>
    <property type="project" value="UniProtKB-UniRule"/>
</dbReference>
<dbReference type="GO" id="GO:0046872">
    <property type="term" value="F:metal ion binding"/>
    <property type="evidence" value="ECO:0007669"/>
    <property type="project" value="UniProtKB-UniRule"/>
</dbReference>
<evidence type="ECO:0000256" key="9">
    <source>
        <dbReference type="ARBA" id="ARBA00023235"/>
    </source>
</evidence>
<evidence type="ECO:0000313" key="15">
    <source>
        <dbReference type="EMBL" id="XCI27583.1"/>
    </source>
</evidence>
<dbReference type="GO" id="GO:0004750">
    <property type="term" value="F:D-ribulose-phosphate 3-epimerase activity"/>
    <property type="evidence" value="ECO:0007669"/>
    <property type="project" value="UniProtKB-UniRule"/>
</dbReference>
<name>A0AAU8HQI1_9FIRM</name>
<organism evidence="15">
    <name type="scientific">Proteinivorax hydrogeniformans</name>
    <dbReference type="NCBI Taxonomy" id="1826727"/>
    <lineage>
        <taxon>Bacteria</taxon>
        <taxon>Bacillati</taxon>
        <taxon>Bacillota</taxon>
        <taxon>Clostridia</taxon>
        <taxon>Eubacteriales</taxon>
        <taxon>Proteinivoracaceae</taxon>
        <taxon>Proteinivorax</taxon>
    </lineage>
</organism>
<protein>
    <recommendedName>
        <fullName evidence="7 10">Ribulose-phosphate 3-epimerase</fullName>
        <ecNumber evidence="7 10">5.1.3.1</ecNumber>
    </recommendedName>
</protein>